<dbReference type="InterPro" id="IPR050415">
    <property type="entry name" value="MRET"/>
</dbReference>
<dbReference type="RefSeq" id="WP_183858403.1">
    <property type="nucleotide sequence ID" value="NZ_JACHOO010000011.1"/>
</dbReference>
<dbReference type="GO" id="GO:0018489">
    <property type="term" value="F:vanillate monooxygenase activity"/>
    <property type="evidence" value="ECO:0007669"/>
    <property type="project" value="UniProtKB-EC"/>
</dbReference>
<sequence>MSLGLALEPPRDRAADAVAGSAAPAPLMLRVQSIAYLAETIRAIELRAPDGAALPAFTAGAHLDLALPGDLSRSYSLINAPEPADRYVIAVNRDAASRGGSRYLCETLKVGDTLAVTPPRNTFPLVETAPVSVFLAGGIGITPILAMIERLEALGRPWRLHYAVRERGLAAFLDRFAALERAAPGRVHLHVDAEAGHLLDIAAVLAAAPAAAELYCCGPAPMIAAFEAAGAARDPDRLHVERFAGTAEKPDAGFRVVLARTKREFDIPAGRTIMEVLLEAGVRVAHSCREGVCGTCETRVIEGVPDHKDNVLSARERASNKLVMICCSGAKTERLVLDL</sequence>
<feature type="domain" description="FAD-binding FR-type" evidence="8">
    <location>
        <begin position="24"/>
        <end position="126"/>
    </location>
</feature>
<dbReference type="PROSITE" id="PS00197">
    <property type="entry name" value="2FE2S_FER_1"/>
    <property type="match status" value="1"/>
</dbReference>
<keyword evidence="10" id="KW-1185">Reference proteome</keyword>
<dbReference type="InterPro" id="IPR006058">
    <property type="entry name" value="2Fe2S_fd_BS"/>
</dbReference>
<evidence type="ECO:0000256" key="6">
    <source>
        <dbReference type="ARBA" id="ARBA00023014"/>
    </source>
</evidence>
<dbReference type="EMBL" id="JACHOO010000011">
    <property type="protein sequence ID" value="MBB5754971.1"/>
    <property type="molecule type" value="Genomic_DNA"/>
</dbReference>
<keyword evidence="6" id="KW-0411">Iron-sulfur</keyword>
<keyword evidence="4 9" id="KW-0560">Oxidoreductase</keyword>
<dbReference type="InterPro" id="IPR036010">
    <property type="entry name" value="2Fe-2S_ferredoxin-like_sf"/>
</dbReference>
<organism evidence="9 10">
    <name type="scientific">Prosthecomicrobium pneumaticum</name>
    <dbReference type="NCBI Taxonomy" id="81895"/>
    <lineage>
        <taxon>Bacteria</taxon>
        <taxon>Pseudomonadati</taxon>
        <taxon>Pseudomonadota</taxon>
        <taxon>Alphaproteobacteria</taxon>
        <taxon>Hyphomicrobiales</taxon>
        <taxon>Kaistiaceae</taxon>
        <taxon>Prosthecomicrobium</taxon>
    </lineage>
</organism>
<dbReference type="SUPFAM" id="SSF63380">
    <property type="entry name" value="Riboflavin synthase domain-like"/>
    <property type="match status" value="1"/>
</dbReference>
<keyword evidence="9" id="KW-0489">Methyltransferase</keyword>
<dbReference type="Gene3D" id="3.10.20.30">
    <property type="match status" value="1"/>
</dbReference>
<dbReference type="PRINTS" id="PR00409">
    <property type="entry name" value="PHDIOXRDTASE"/>
</dbReference>
<accession>A0A7W9L3W5</accession>
<name>A0A7W9L3W5_9HYPH</name>
<dbReference type="Proteomes" id="UP000523821">
    <property type="component" value="Unassembled WGS sequence"/>
</dbReference>
<dbReference type="AlphaFoldDB" id="A0A7W9L3W5"/>
<evidence type="ECO:0000256" key="2">
    <source>
        <dbReference type="ARBA" id="ARBA00022714"/>
    </source>
</evidence>
<dbReference type="GO" id="GO:0051537">
    <property type="term" value="F:2 iron, 2 sulfur cluster binding"/>
    <property type="evidence" value="ECO:0007669"/>
    <property type="project" value="UniProtKB-KW"/>
</dbReference>
<proteinExistence type="predicted"/>
<dbReference type="PANTHER" id="PTHR47354">
    <property type="entry name" value="NADH OXIDOREDUCTASE HCR"/>
    <property type="match status" value="1"/>
</dbReference>
<dbReference type="SUPFAM" id="SSF54292">
    <property type="entry name" value="2Fe-2S ferredoxin-like"/>
    <property type="match status" value="1"/>
</dbReference>
<evidence type="ECO:0000256" key="5">
    <source>
        <dbReference type="ARBA" id="ARBA00023004"/>
    </source>
</evidence>
<keyword evidence="3" id="KW-0479">Metal-binding</keyword>
<feature type="domain" description="2Fe-2S ferredoxin-type" evidence="7">
    <location>
        <begin position="254"/>
        <end position="339"/>
    </location>
</feature>
<gene>
    <name evidence="9" type="ORF">GGQ63_004068</name>
</gene>
<dbReference type="PROSITE" id="PS51384">
    <property type="entry name" value="FAD_FR"/>
    <property type="match status" value="1"/>
</dbReference>
<evidence type="ECO:0000313" key="9">
    <source>
        <dbReference type="EMBL" id="MBB5754971.1"/>
    </source>
</evidence>
<dbReference type="GO" id="GO:0032259">
    <property type="term" value="P:methylation"/>
    <property type="evidence" value="ECO:0007669"/>
    <property type="project" value="UniProtKB-KW"/>
</dbReference>
<dbReference type="EC" id="1.14.13.82" evidence="9"/>
<reference evidence="9 10" key="1">
    <citation type="submission" date="2020-08" db="EMBL/GenBank/DDBJ databases">
        <title>Genomic Encyclopedia of Type Strains, Phase IV (KMG-IV): sequencing the most valuable type-strain genomes for metagenomic binning, comparative biology and taxonomic classification.</title>
        <authorList>
            <person name="Goeker M."/>
        </authorList>
    </citation>
    <scope>NUCLEOTIDE SEQUENCE [LARGE SCALE GENOMIC DNA]</scope>
    <source>
        <strain evidence="9 10">DSM 16268</strain>
    </source>
</reference>
<keyword evidence="2" id="KW-0001">2Fe-2S</keyword>
<dbReference type="InterPro" id="IPR017927">
    <property type="entry name" value="FAD-bd_FR_type"/>
</dbReference>
<dbReference type="GO" id="GO:0046872">
    <property type="term" value="F:metal ion binding"/>
    <property type="evidence" value="ECO:0007669"/>
    <property type="project" value="UniProtKB-KW"/>
</dbReference>
<dbReference type="InterPro" id="IPR012675">
    <property type="entry name" value="Beta-grasp_dom_sf"/>
</dbReference>
<dbReference type="PROSITE" id="PS51085">
    <property type="entry name" value="2FE2S_FER_2"/>
    <property type="match status" value="1"/>
</dbReference>
<dbReference type="InterPro" id="IPR001433">
    <property type="entry name" value="OxRdtase_FAD/NAD-bd"/>
</dbReference>
<keyword evidence="1" id="KW-0285">Flavoprotein</keyword>
<dbReference type="GO" id="GO:0008168">
    <property type="term" value="F:methyltransferase activity"/>
    <property type="evidence" value="ECO:0007669"/>
    <property type="project" value="UniProtKB-KW"/>
</dbReference>
<comment type="caution">
    <text evidence="9">The sequence shown here is derived from an EMBL/GenBank/DDBJ whole genome shotgun (WGS) entry which is preliminary data.</text>
</comment>
<evidence type="ECO:0000313" key="10">
    <source>
        <dbReference type="Proteomes" id="UP000523821"/>
    </source>
</evidence>
<dbReference type="InterPro" id="IPR001041">
    <property type="entry name" value="2Fe-2S_ferredoxin-type"/>
</dbReference>
<evidence type="ECO:0000259" key="7">
    <source>
        <dbReference type="PROSITE" id="PS51085"/>
    </source>
</evidence>
<dbReference type="InterPro" id="IPR039261">
    <property type="entry name" value="FNR_nucleotide-bd"/>
</dbReference>
<dbReference type="Gene3D" id="2.40.30.10">
    <property type="entry name" value="Translation factors"/>
    <property type="match status" value="1"/>
</dbReference>
<evidence type="ECO:0000256" key="1">
    <source>
        <dbReference type="ARBA" id="ARBA00022630"/>
    </source>
</evidence>
<keyword evidence="9" id="KW-0808">Transferase</keyword>
<evidence type="ECO:0000256" key="3">
    <source>
        <dbReference type="ARBA" id="ARBA00022723"/>
    </source>
</evidence>
<dbReference type="Pfam" id="PF00111">
    <property type="entry name" value="Fer2"/>
    <property type="match status" value="1"/>
</dbReference>
<protein>
    <submittedName>
        <fullName evidence="9">Vanillate O-demethylase ferredoxin subunit</fullName>
        <ecNumber evidence="9">1.14.13.82</ecNumber>
    </submittedName>
</protein>
<keyword evidence="5" id="KW-0408">Iron</keyword>
<dbReference type="CDD" id="cd00207">
    <property type="entry name" value="fer2"/>
    <property type="match status" value="1"/>
</dbReference>
<dbReference type="PANTHER" id="PTHR47354:SF1">
    <property type="entry name" value="CARNITINE MONOOXYGENASE REDUCTASE SUBUNIT"/>
    <property type="match status" value="1"/>
</dbReference>
<dbReference type="Gene3D" id="3.40.50.80">
    <property type="entry name" value="Nucleotide-binding domain of ferredoxin-NADP reductase (FNR) module"/>
    <property type="match status" value="1"/>
</dbReference>
<dbReference type="CDD" id="cd06185">
    <property type="entry name" value="PDR_like"/>
    <property type="match status" value="1"/>
</dbReference>
<evidence type="ECO:0000259" key="8">
    <source>
        <dbReference type="PROSITE" id="PS51384"/>
    </source>
</evidence>
<dbReference type="InterPro" id="IPR017938">
    <property type="entry name" value="Riboflavin_synthase-like_b-brl"/>
</dbReference>
<dbReference type="SUPFAM" id="SSF52343">
    <property type="entry name" value="Ferredoxin reductase-like, C-terminal NADP-linked domain"/>
    <property type="match status" value="1"/>
</dbReference>
<evidence type="ECO:0000256" key="4">
    <source>
        <dbReference type="ARBA" id="ARBA00023002"/>
    </source>
</evidence>
<dbReference type="Pfam" id="PF00175">
    <property type="entry name" value="NAD_binding_1"/>
    <property type="match status" value="1"/>
</dbReference>